<evidence type="ECO:0000313" key="15">
    <source>
        <dbReference type="Proteomes" id="UP000479190"/>
    </source>
</evidence>
<name>A0A6H5IVL9_9HYME</name>
<feature type="transmembrane region" description="Helical" evidence="12">
    <location>
        <begin position="515"/>
        <end position="539"/>
    </location>
</feature>
<dbReference type="GO" id="GO:0006814">
    <property type="term" value="P:sodium ion transport"/>
    <property type="evidence" value="ECO:0007669"/>
    <property type="project" value="UniProtKB-KW"/>
</dbReference>
<feature type="transmembrane region" description="Helical" evidence="12">
    <location>
        <begin position="711"/>
        <end position="734"/>
    </location>
</feature>
<dbReference type="Pfam" id="PF00474">
    <property type="entry name" value="SSF"/>
    <property type="match status" value="1"/>
</dbReference>
<gene>
    <name evidence="14" type="ORF">TBRA_LOCUS13346</name>
</gene>
<comment type="subcellular location">
    <subcellularLocation>
        <location evidence="1">Cell membrane</location>
        <topology evidence="1">Multi-pass membrane protein</topology>
    </subcellularLocation>
</comment>
<keyword evidence="5 12" id="KW-0812">Transmembrane</keyword>
<keyword evidence="15" id="KW-1185">Reference proteome</keyword>
<dbReference type="OrthoDB" id="5985602at2759"/>
<proteinExistence type="inferred from homology"/>
<keyword evidence="10" id="KW-0739">Sodium transport</keyword>
<evidence type="ECO:0000313" key="14">
    <source>
        <dbReference type="EMBL" id="CAB0041682.1"/>
    </source>
</evidence>
<feature type="transmembrane region" description="Helical" evidence="12">
    <location>
        <begin position="845"/>
        <end position="867"/>
    </location>
</feature>
<dbReference type="InterPro" id="IPR029405">
    <property type="entry name" value="APCDD1_dom"/>
</dbReference>
<feature type="transmembrane region" description="Helical" evidence="12">
    <location>
        <begin position="816"/>
        <end position="839"/>
    </location>
</feature>
<reference evidence="14 15" key="1">
    <citation type="submission" date="2020-02" db="EMBL/GenBank/DDBJ databases">
        <authorList>
            <person name="Ferguson B K."/>
        </authorList>
    </citation>
    <scope>NUCLEOTIDE SEQUENCE [LARGE SCALE GENOMIC DNA]</scope>
</reference>
<protein>
    <recommendedName>
        <fullName evidence="13">APCDD1 domain-containing protein</fullName>
    </recommendedName>
</protein>
<feature type="transmembrane region" description="Helical" evidence="12">
    <location>
        <begin position="874"/>
        <end position="892"/>
    </location>
</feature>
<dbReference type="Pfam" id="PF14921">
    <property type="entry name" value="APCDDC"/>
    <property type="match status" value="1"/>
</dbReference>
<feature type="transmembrane region" description="Helical" evidence="12">
    <location>
        <begin position="949"/>
        <end position="971"/>
    </location>
</feature>
<dbReference type="Gene3D" id="1.20.1730.10">
    <property type="entry name" value="Sodium/glucose cotransporter"/>
    <property type="match status" value="1"/>
</dbReference>
<keyword evidence="6 12" id="KW-1133">Transmembrane helix</keyword>
<dbReference type="GO" id="GO:0015293">
    <property type="term" value="F:symporter activity"/>
    <property type="evidence" value="ECO:0007669"/>
    <property type="project" value="TreeGrafter"/>
</dbReference>
<evidence type="ECO:0000256" key="1">
    <source>
        <dbReference type="ARBA" id="ARBA00004651"/>
    </source>
</evidence>
<evidence type="ECO:0000256" key="6">
    <source>
        <dbReference type="ARBA" id="ARBA00022989"/>
    </source>
</evidence>
<dbReference type="PANTHER" id="PTHR42985:SF21">
    <property type="entry name" value="SODIUM-DEPENDENT MULTIVITAMIN TRANSPORTER-LIKE PROTEIN"/>
    <property type="match status" value="1"/>
</dbReference>
<dbReference type="GO" id="GO:0005886">
    <property type="term" value="C:plasma membrane"/>
    <property type="evidence" value="ECO:0007669"/>
    <property type="project" value="UniProtKB-SubCell"/>
</dbReference>
<keyword evidence="4" id="KW-1003">Cell membrane</keyword>
<evidence type="ECO:0000256" key="8">
    <source>
        <dbReference type="ARBA" id="ARBA00023065"/>
    </source>
</evidence>
<feature type="domain" description="APCDD1" evidence="13">
    <location>
        <begin position="33"/>
        <end position="212"/>
    </location>
</feature>
<evidence type="ECO:0000256" key="5">
    <source>
        <dbReference type="ARBA" id="ARBA00022692"/>
    </source>
</evidence>
<dbReference type="AlphaFoldDB" id="A0A6H5IVL9"/>
<evidence type="ECO:0000256" key="11">
    <source>
        <dbReference type="SAM" id="MobiDB-lite"/>
    </source>
</evidence>
<feature type="transmembrane region" description="Helical" evidence="12">
    <location>
        <begin position="485"/>
        <end position="503"/>
    </location>
</feature>
<feature type="compositionally biased region" description="Polar residues" evidence="11">
    <location>
        <begin position="341"/>
        <end position="358"/>
    </location>
</feature>
<keyword evidence="8" id="KW-0406">Ion transport</keyword>
<dbReference type="PROSITE" id="PS50283">
    <property type="entry name" value="NA_SOLUT_SYMP_3"/>
    <property type="match status" value="1"/>
</dbReference>
<dbReference type="PANTHER" id="PTHR42985">
    <property type="entry name" value="SODIUM-COUPLED MONOCARBOXYLATE TRANSPORTER"/>
    <property type="match status" value="1"/>
</dbReference>
<feature type="transmembrane region" description="Helical" evidence="12">
    <location>
        <begin position="991"/>
        <end position="1010"/>
    </location>
</feature>
<feature type="transmembrane region" description="Helical" evidence="12">
    <location>
        <begin position="560"/>
        <end position="585"/>
    </location>
</feature>
<evidence type="ECO:0000256" key="9">
    <source>
        <dbReference type="ARBA" id="ARBA00023136"/>
    </source>
</evidence>
<dbReference type="InterPro" id="IPR038377">
    <property type="entry name" value="Na/Glc_symporter_sf"/>
</dbReference>
<dbReference type="Proteomes" id="UP000479190">
    <property type="component" value="Unassembled WGS sequence"/>
</dbReference>
<comment type="similarity">
    <text evidence="2">Belongs to the sodium:solute symporter (SSF) (TC 2.A.21) family.</text>
</comment>
<dbReference type="CDD" id="cd11492">
    <property type="entry name" value="SLC5sbd_NIS-SMVT"/>
    <property type="match status" value="1"/>
</dbReference>
<dbReference type="InterPro" id="IPR001734">
    <property type="entry name" value="Na/solute_symporter"/>
</dbReference>
<keyword evidence="7" id="KW-0915">Sodium</keyword>
<evidence type="ECO:0000256" key="12">
    <source>
        <dbReference type="SAM" id="Phobius"/>
    </source>
</evidence>
<evidence type="ECO:0000256" key="10">
    <source>
        <dbReference type="ARBA" id="ARBA00023201"/>
    </source>
</evidence>
<feature type="transmembrane region" description="Helical" evidence="12">
    <location>
        <begin position="591"/>
        <end position="610"/>
    </location>
</feature>
<feature type="transmembrane region" description="Helical" evidence="12">
    <location>
        <begin position="672"/>
        <end position="690"/>
    </location>
</feature>
<dbReference type="NCBIfam" id="TIGR00813">
    <property type="entry name" value="sss"/>
    <property type="match status" value="1"/>
</dbReference>
<organism evidence="14 15">
    <name type="scientific">Trichogramma brassicae</name>
    <dbReference type="NCBI Taxonomy" id="86971"/>
    <lineage>
        <taxon>Eukaryota</taxon>
        <taxon>Metazoa</taxon>
        <taxon>Ecdysozoa</taxon>
        <taxon>Arthropoda</taxon>
        <taxon>Hexapoda</taxon>
        <taxon>Insecta</taxon>
        <taxon>Pterygota</taxon>
        <taxon>Neoptera</taxon>
        <taxon>Endopterygota</taxon>
        <taxon>Hymenoptera</taxon>
        <taxon>Apocrita</taxon>
        <taxon>Proctotrupomorpha</taxon>
        <taxon>Chalcidoidea</taxon>
        <taxon>Trichogrammatidae</taxon>
        <taxon>Trichogramma</taxon>
    </lineage>
</organism>
<feature type="transmembrane region" description="Helical" evidence="12">
    <location>
        <begin position="622"/>
        <end position="639"/>
    </location>
</feature>
<keyword evidence="9 12" id="KW-0472">Membrane</keyword>
<evidence type="ECO:0000259" key="13">
    <source>
        <dbReference type="SMART" id="SM01352"/>
    </source>
</evidence>
<dbReference type="SMART" id="SM01352">
    <property type="entry name" value="APCDDC"/>
    <property type="match status" value="1"/>
</dbReference>
<evidence type="ECO:0000256" key="3">
    <source>
        <dbReference type="ARBA" id="ARBA00022448"/>
    </source>
</evidence>
<feature type="transmembrane region" description="Helical" evidence="12">
    <location>
        <begin position="754"/>
        <end position="781"/>
    </location>
</feature>
<sequence>MWQANASSTVLYGCSGLARSQWDASEQAIGEDQCDLAVREIVKEDRATSVDESPTRLHSTWISQDLAGGRIRAQLIYERAPGRFGPAGSSHAWQASSYNSLQGHHVGLGGSAARLGKSVDCLAPLGIDFEELRLLRVQRRPTGFRSLNLGLNDKPRIELFFGSLPPDHASKRTHRPTSLQPAPLLRIDTIHNCPICGAIARGTENSPPLLHETVALPALLGGSWISPSCESHSGGLWLRRQLRVYAGDKLWTGRWDYFSDPRCSNYLYGITAAGSYVQRARRHRRHDLSSREQQLDMFDERSKRSVDEVDYYRHLLQTAQPSMAESFAAMLRGNQRREETTAASTRPKPSSPAPTGTTELDLHVAESLLIAGDGALARRCGAVLALDGQTPKSQRLSSWPSSCVPHSLDAPSTLGLRARISVDWYGQYTLVLGSRERTMWEAPLIQCGPTSMKNPLLRSHLRRSVGLRFGLLFSNSGNGLPSNSLLLLLSQLALLHVSGITLLGVPTEVYQYGSAYFLIVISIATTCIVTTYVFLPVFYKLQLESTYEYLELRFSRRIRSLASFLYIISLVMYIPIVVYVPALAFAQVTGYNLYVIIAVLCTICIMYTSLGGVKAVIWTDTIQFAFTMFGLLIVFFIGLKTSGGFSNVWDIASKGNRTEIFDWSFSPYVRKSFWGMSISFSVILLGHFGISQNCVQRFLSISKEGNVRKALLLLGIGMVIMKVTCGLTGLTMYARYHDCDPLKTKVVKRSDQVLPYYVMDIAGHLVGLPGVFLASVVSCALSTMSASLNTLAGTIYDDFIDQWLPKSTRKEARATTIMKILSIIVGIIGMGLACFVQHLGTIFEISLSVRSIAEGPLFGLFFLGMLVPWAGKKGALIGSLVSLAFMHVLVIGNQLSTFKRGNRNTPLPTSTDNCTYTLNQTITLQNTHSENVNAQDEDDATFFLFRISMMHYTLIGALITVIVGFVASSILRETDLNSLDPDYITPLMRRYYCYILFFVLRDWFCARSILD</sequence>
<feature type="region of interest" description="Disordered" evidence="11">
    <location>
        <begin position="334"/>
        <end position="358"/>
    </location>
</feature>
<evidence type="ECO:0000256" key="4">
    <source>
        <dbReference type="ARBA" id="ARBA00022475"/>
    </source>
</evidence>
<evidence type="ECO:0000256" key="7">
    <source>
        <dbReference type="ARBA" id="ARBA00023053"/>
    </source>
</evidence>
<evidence type="ECO:0000256" key="2">
    <source>
        <dbReference type="ARBA" id="ARBA00006434"/>
    </source>
</evidence>
<keyword evidence="3" id="KW-0813">Transport</keyword>
<dbReference type="InterPro" id="IPR051163">
    <property type="entry name" value="Sodium:Solute_Symporter_SSF"/>
</dbReference>
<dbReference type="EMBL" id="CADCXV010001127">
    <property type="protein sequence ID" value="CAB0041682.1"/>
    <property type="molecule type" value="Genomic_DNA"/>
</dbReference>
<accession>A0A6H5IVL9</accession>